<gene>
    <name evidence="2" type="ORF">H2204_015368</name>
</gene>
<feature type="compositionally biased region" description="Low complexity" evidence="1">
    <location>
        <begin position="135"/>
        <end position="152"/>
    </location>
</feature>
<reference evidence="2" key="1">
    <citation type="submission" date="2022-10" db="EMBL/GenBank/DDBJ databases">
        <title>Culturing micro-colonial fungi from biological soil crusts in the Mojave desert and describing Neophaeococcomyces mojavensis, and introducing the new genera and species Taxawa tesnikishii.</title>
        <authorList>
            <person name="Kurbessoian T."/>
            <person name="Stajich J.E."/>
        </authorList>
    </citation>
    <scope>NUCLEOTIDE SEQUENCE</scope>
    <source>
        <strain evidence="2">TK_35</strain>
    </source>
</reference>
<dbReference type="Proteomes" id="UP001172681">
    <property type="component" value="Unassembled WGS sequence"/>
</dbReference>
<proteinExistence type="predicted"/>
<sequence length="469" mass="53239">MTKETPGARSFTFVDYDINRRGVTDVARAHLMKDRVRSKREARSEWLSRNQFSPLRWMRPKEENGEASPDGIDAATCRAGESRDTAKKPMSHYAAVIDFQKDNVTSAPLARGLRSISPRHITSDKRPKSRRVKSYDGSSRRSSSARTADSPSEQLQQQPTLSWSRPFEMPNEAADMSDDDGQSYSDSKRRRLSQKSDSEFKLSLIEGLKIATPPNDASEGLMPHHPDNEASNSMYAKLTSAVGRAPFPLMSLDRDLIRYFVANAGVMLGFDRHQEIVDKYDPVVNLFIPFALASQWCFETMVLLFSAYHHRKYSSSWRDAGLIDSEKEYMASQQNRILATTRSRISALANSKESSDEDVVAFLFLALSEYCAGNRDIGLMHFKAWRKYCEMRRQYGIPACGLPCKTIVWWCASILIEDDVVLGTVLSPVTKAKVREEPEKLFKYFVNHTEDDDGIEMKRTLTLHKSNTQ</sequence>
<evidence type="ECO:0000256" key="1">
    <source>
        <dbReference type="SAM" id="MobiDB-lite"/>
    </source>
</evidence>
<dbReference type="EMBL" id="JAPDRN010000240">
    <property type="protein sequence ID" value="KAJ9610905.1"/>
    <property type="molecule type" value="Genomic_DNA"/>
</dbReference>
<accession>A0AA39CJ55</accession>
<name>A0AA39CJ55_9EURO</name>
<evidence type="ECO:0000313" key="2">
    <source>
        <dbReference type="EMBL" id="KAJ9610905.1"/>
    </source>
</evidence>
<keyword evidence="3" id="KW-1185">Reference proteome</keyword>
<feature type="compositionally biased region" description="Polar residues" evidence="1">
    <location>
        <begin position="153"/>
        <end position="163"/>
    </location>
</feature>
<evidence type="ECO:0000313" key="3">
    <source>
        <dbReference type="Proteomes" id="UP001172681"/>
    </source>
</evidence>
<organism evidence="2 3">
    <name type="scientific">Knufia peltigerae</name>
    <dbReference type="NCBI Taxonomy" id="1002370"/>
    <lineage>
        <taxon>Eukaryota</taxon>
        <taxon>Fungi</taxon>
        <taxon>Dikarya</taxon>
        <taxon>Ascomycota</taxon>
        <taxon>Pezizomycotina</taxon>
        <taxon>Eurotiomycetes</taxon>
        <taxon>Chaetothyriomycetidae</taxon>
        <taxon>Chaetothyriales</taxon>
        <taxon>Trichomeriaceae</taxon>
        <taxon>Knufia</taxon>
    </lineage>
</organism>
<feature type="region of interest" description="Disordered" evidence="1">
    <location>
        <begin position="57"/>
        <end position="86"/>
    </location>
</feature>
<feature type="region of interest" description="Disordered" evidence="1">
    <location>
        <begin position="110"/>
        <end position="196"/>
    </location>
</feature>
<protein>
    <submittedName>
        <fullName evidence="2">Uncharacterized protein</fullName>
    </submittedName>
</protein>
<comment type="caution">
    <text evidence="2">The sequence shown here is derived from an EMBL/GenBank/DDBJ whole genome shotgun (WGS) entry which is preliminary data.</text>
</comment>
<dbReference type="AlphaFoldDB" id="A0AA39CJ55"/>